<feature type="domain" description="Glycosyl hydrolase family 32 N-terminal" evidence="6">
    <location>
        <begin position="30"/>
        <end position="333"/>
    </location>
</feature>
<dbReference type="SMART" id="SM00640">
    <property type="entry name" value="Glyco_32"/>
    <property type="match status" value="1"/>
</dbReference>
<dbReference type="InterPro" id="IPR013189">
    <property type="entry name" value="Glyco_hydro_32_C"/>
</dbReference>
<comment type="catalytic activity">
    <reaction evidence="4">
        <text>Hydrolysis of terminal non-reducing beta-D-fructofuranoside residues in beta-D-fructofuranosides.</text>
        <dbReference type="EC" id="3.2.1.26"/>
    </reaction>
</comment>
<comment type="subcellular location">
    <subcellularLocation>
        <location evidence="5">Cytoplasm</location>
    </subcellularLocation>
</comment>
<evidence type="ECO:0000256" key="1">
    <source>
        <dbReference type="ARBA" id="ARBA00009902"/>
    </source>
</evidence>
<gene>
    <name evidence="8" type="ORF">IAB19_09825</name>
</gene>
<proteinExistence type="inferred from homology"/>
<keyword evidence="5" id="KW-0119">Carbohydrate metabolism</keyword>
<dbReference type="PANTHER" id="PTHR43101">
    <property type="entry name" value="BETA-FRUCTOSIDASE"/>
    <property type="match status" value="1"/>
</dbReference>
<dbReference type="InterPro" id="IPR001362">
    <property type="entry name" value="Glyco_hydro_32"/>
</dbReference>
<evidence type="ECO:0000313" key="9">
    <source>
        <dbReference type="Proteomes" id="UP000823631"/>
    </source>
</evidence>
<dbReference type="InterPro" id="IPR006232">
    <property type="entry name" value="Suc6P_hydrolase"/>
</dbReference>
<evidence type="ECO:0000259" key="7">
    <source>
        <dbReference type="Pfam" id="PF08244"/>
    </source>
</evidence>
<comment type="function">
    <text evidence="5">Enables the bacterium to metabolize sucrose as a sole carbon source.</text>
</comment>
<dbReference type="InterPro" id="IPR023296">
    <property type="entry name" value="Glyco_hydro_beta-prop_sf"/>
</dbReference>
<protein>
    <recommendedName>
        <fullName evidence="4">Sucrose-6-phosphate hydrolase</fullName>
        <ecNumber evidence="4">3.2.1.26</ecNumber>
    </recommendedName>
    <alternativeName>
        <fullName evidence="5">Invertase</fullName>
    </alternativeName>
</protein>
<dbReference type="InterPro" id="IPR013148">
    <property type="entry name" value="Glyco_hydro_32_N"/>
</dbReference>
<feature type="domain" description="Glycosyl hydrolase family 32 C-terminal" evidence="7">
    <location>
        <begin position="336"/>
        <end position="472"/>
    </location>
</feature>
<dbReference type="GO" id="GO:0005975">
    <property type="term" value="P:carbohydrate metabolic process"/>
    <property type="evidence" value="ECO:0007669"/>
    <property type="project" value="InterPro"/>
</dbReference>
<reference evidence="8" key="1">
    <citation type="submission" date="2020-10" db="EMBL/GenBank/DDBJ databases">
        <authorList>
            <person name="Gilroy R."/>
        </authorList>
    </citation>
    <scope>NUCLEOTIDE SEQUENCE</scope>
    <source>
        <strain evidence="8">17213</strain>
    </source>
</reference>
<dbReference type="Gene3D" id="2.60.120.560">
    <property type="entry name" value="Exo-inulinase, domain 1"/>
    <property type="match status" value="1"/>
</dbReference>
<comment type="caution">
    <text evidence="8">The sequence shown here is derived from an EMBL/GenBank/DDBJ whole genome shotgun (WGS) entry which is preliminary data.</text>
</comment>
<dbReference type="InterPro" id="IPR051214">
    <property type="entry name" value="GH32_Enzymes"/>
</dbReference>
<accession>A0A9D9GUZ0</accession>
<evidence type="ECO:0000256" key="2">
    <source>
        <dbReference type="ARBA" id="ARBA00022801"/>
    </source>
</evidence>
<dbReference type="CDD" id="cd08996">
    <property type="entry name" value="GH32_FFase"/>
    <property type="match status" value="1"/>
</dbReference>
<evidence type="ECO:0000256" key="4">
    <source>
        <dbReference type="RuleBase" id="RU362110"/>
    </source>
</evidence>
<dbReference type="Proteomes" id="UP000823631">
    <property type="component" value="Unassembled WGS sequence"/>
</dbReference>
<organism evidence="8 9">
    <name type="scientific">Candidatus Avisuccinivibrio stercorigallinarum</name>
    <dbReference type="NCBI Taxonomy" id="2840704"/>
    <lineage>
        <taxon>Bacteria</taxon>
        <taxon>Pseudomonadati</taxon>
        <taxon>Pseudomonadota</taxon>
        <taxon>Gammaproteobacteria</taxon>
        <taxon>Aeromonadales</taxon>
        <taxon>Succinivibrionaceae</taxon>
        <taxon>Succinivibrionaceae incertae sedis</taxon>
        <taxon>Candidatus Avisuccinivibrio</taxon>
    </lineage>
</organism>
<evidence type="ECO:0000313" key="8">
    <source>
        <dbReference type="EMBL" id="MBO8416665.1"/>
    </source>
</evidence>
<dbReference type="SUPFAM" id="SSF75005">
    <property type="entry name" value="Arabinanase/levansucrase/invertase"/>
    <property type="match status" value="1"/>
</dbReference>
<keyword evidence="3 4" id="KW-0326">Glycosidase</keyword>
<dbReference type="EC" id="3.2.1.26" evidence="4"/>
<dbReference type="Pfam" id="PF00251">
    <property type="entry name" value="Glyco_hydro_32N"/>
    <property type="match status" value="1"/>
</dbReference>
<dbReference type="GO" id="GO:0005737">
    <property type="term" value="C:cytoplasm"/>
    <property type="evidence" value="ECO:0007669"/>
    <property type="project" value="UniProtKB-SubCell"/>
</dbReference>
<evidence type="ECO:0000256" key="5">
    <source>
        <dbReference type="RuleBase" id="RU365015"/>
    </source>
</evidence>
<reference evidence="8" key="2">
    <citation type="journal article" date="2021" name="PeerJ">
        <title>Extensive microbial diversity within the chicken gut microbiome revealed by metagenomics and culture.</title>
        <authorList>
            <person name="Gilroy R."/>
            <person name="Ravi A."/>
            <person name="Getino M."/>
            <person name="Pursley I."/>
            <person name="Horton D.L."/>
            <person name="Alikhan N.F."/>
            <person name="Baker D."/>
            <person name="Gharbi K."/>
            <person name="Hall N."/>
            <person name="Watson M."/>
            <person name="Adriaenssens E.M."/>
            <person name="Foster-Nyarko E."/>
            <person name="Jarju S."/>
            <person name="Secka A."/>
            <person name="Antonio M."/>
            <person name="Oren A."/>
            <person name="Chaudhuri R.R."/>
            <person name="La Ragione R."/>
            <person name="Hildebrand F."/>
            <person name="Pallen M.J."/>
        </authorList>
    </citation>
    <scope>NUCLEOTIDE SEQUENCE</scope>
    <source>
        <strain evidence="8">17213</strain>
    </source>
</reference>
<dbReference type="InterPro" id="IPR013320">
    <property type="entry name" value="ConA-like_dom_sf"/>
</dbReference>
<dbReference type="NCBIfam" id="TIGR01322">
    <property type="entry name" value="scrB_fam"/>
    <property type="match status" value="1"/>
</dbReference>
<dbReference type="GO" id="GO:0004564">
    <property type="term" value="F:beta-fructofuranosidase activity"/>
    <property type="evidence" value="ECO:0007669"/>
    <property type="project" value="UniProtKB-EC"/>
</dbReference>
<comment type="similarity">
    <text evidence="1 4">Belongs to the glycosyl hydrolase 32 family.</text>
</comment>
<dbReference type="PANTHER" id="PTHR43101:SF1">
    <property type="entry name" value="BETA-FRUCTOSIDASE"/>
    <property type="match status" value="1"/>
</dbReference>
<keyword evidence="2 4" id="KW-0378">Hydrolase</keyword>
<dbReference type="Pfam" id="PF08244">
    <property type="entry name" value="Glyco_hydro_32C"/>
    <property type="match status" value="1"/>
</dbReference>
<keyword evidence="5" id="KW-0963">Cytoplasm</keyword>
<dbReference type="AlphaFoldDB" id="A0A9D9GUZ0"/>
<dbReference type="Gene3D" id="2.115.10.20">
    <property type="entry name" value="Glycosyl hydrolase domain, family 43"/>
    <property type="match status" value="1"/>
</dbReference>
<evidence type="ECO:0000256" key="3">
    <source>
        <dbReference type="ARBA" id="ARBA00023295"/>
    </source>
</evidence>
<evidence type="ECO:0000259" key="6">
    <source>
        <dbReference type="Pfam" id="PF00251"/>
    </source>
</evidence>
<name>A0A9D9GUZ0_9GAMM</name>
<comment type="pathway">
    <text evidence="5">Glycan biosynthesis; sucrose metabolism.</text>
</comment>
<dbReference type="EMBL" id="JADINH010000195">
    <property type="protein sequence ID" value="MBO8416665.1"/>
    <property type="molecule type" value="Genomic_DNA"/>
</dbReference>
<dbReference type="SUPFAM" id="SSF49899">
    <property type="entry name" value="Concanavalin A-like lectins/glucanases"/>
    <property type="match status" value="1"/>
</dbReference>
<sequence length="484" mass="54089">MNHQEKLAAANAAENKMAAALNLRWYPKYHLAARGGWVNDPNGFCYALGKYHLFYQHYPYATAWGPMHWGHAVSEDLVHWQHLPEALAPSEEYDRDGCFSGSAIEHEGKLWLLYTGHVFTAEFGDDTHLRQVQCLAVSEDGVNFKKLGVVIEPPEGFAHFRDPKVDRLPDGSFYLVLGARTPDDEGRILLYKSSDLQHWCGPEILLSSKDNDPACFMYECPDLFKAGDKYVVATSPMGLKPEGIERNNPSITQWMYGTFDGSTFKKESEFTEIDAGLSFYATQSCEAPDGRRILSAWMNMWHVSWPEDQDGWNGAFTLPREVTFENGHLCQRPVREVAALVTSTEEVADFTLSNASRTMCADAQALRLQLTLDPEKAEQSGISLGTSAVLSVDRQHGELTLTRIDKGLYLPRSVKLDPKAKVSLDVFIDRSSIEVFVNDGQQVITTRVFPQGDRELVAFASNGEAAFTAVTISQLGSSIDRLRF</sequence>